<gene>
    <name evidence="3" type="ORF">EUAN_20130</name>
</gene>
<feature type="domain" description="Rubrerythrin rubredoxin-like" evidence="2">
    <location>
        <begin position="10"/>
        <end position="38"/>
    </location>
</feature>
<comment type="caution">
    <text evidence="3">The sequence shown here is derived from an EMBL/GenBank/DDBJ whole genome shotgun (WGS) entry which is preliminary data.</text>
</comment>
<proteinExistence type="predicted"/>
<comment type="cofactor">
    <cofactor evidence="1">
        <name>Fe(3+)</name>
        <dbReference type="ChEBI" id="CHEBI:29034"/>
    </cofactor>
</comment>
<accession>A0A1S1V563</accession>
<dbReference type="SUPFAM" id="SSF57802">
    <property type="entry name" value="Rubredoxin-like"/>
    <property type="match status" value="1"/>
</dbReference>
<evidence type="ECO:0000313" key="3">
    <source>
        <dbReference type="EMBL" id="OHW61575.1"/>
    </source>
</evidence>
<dbReference type="Gene3D" id="2.20.28.10">
    <property type="match status" value="1"/>
</dbReference>
<sequence>MEKLKKDEVWYCVPCGYTTKEEQPPMTCPICYASSDQFVIKHQDEITGY</sequence>
<dbReference type="STRING" id="39480.EUAN_20130"/>
<dbReference type="AlphaFoldDB" id="A0A1S1V563"/>
<evidence type="ECO:0000313" key="4">
    <source>
        <dbReference type="Proteomes" id="UP000180254"/>
    </source>
</evidence>
<keyword evidence="4" id="KW-1185">Reference proteome</keyword>
<dbReference type="Proteomes" id="UP000180254">
    <property type="component" value="Unassembled WGS sequence"/>
</dbReference>
<dbReference type="InterPro" id="IPR048574">
    <property type="entry name" value="RUBY_RBDX"/>
</dbReference>
<evidence type="ECO:0000259" key="2">
    <source>
        <dbReference type="Pfam" id="PF21349"/>
    </source>
</evidence>
<dbReference type="Pfam" id="PF21349">
    <property type="entry name" value="RUBY_RBDX"/>
    <property type="match status" value="1"/>
</dbReference>
<name>A0A1S1V563_9FIRM</name>
<dbReference type="EMBL" id="MKIE01000010">
    <property type="protein sequence ID" value="OHW61575.1"/>
    <property type="molecule type" value="Genomic_DNA"/>
</dbReference>
<reference evidence="3 4" key="1">
    <citation type="submission" date="2016-09" db="EMBL/GenBank/DDBJ databases">
        <title>Genome sequence of Eubacterium angustum.</title>
        <authorList>
            <person name="Poehlein A."/>
            <person name="Daniel R."/>
        </authorList>
    </citation>
    <scope>NUCLEOTIDE SEQUENCE [LARGE SCALE GENOMIC DNA]</scope>
    <source>
        <strain evidence="3 4">DSM 1989</strain>
    </source>
</reference>
<organism evidence="3 4">
    <name type="scientific">Andreesenia angusta</name>
    <dbReference type="NCBI Taxonomy" id="39480"/>
    <lineage>
        <taxon>Bacteria</taxon>
        <taxon>Bacillati</taxon>
        <taxon>Bacillota</taxon>
        <taxon>Tissierellia</taxon>
        <taxon>Tissierellales</taxon>
        <taxon>Gottschalkiaceae</taxon>
        <taxon>Andreesenia</taxon>
    </lineage>
</organism>
<evidence type="ECO:0000256" key="1">
    <source>
        <dbReference type="ARBA" id="ARBA00001965"/>
    </source>
</evidence>
<dbReference type="RefSeq" id="WP_169817378.1">
    <property type="nucleotide sequence ID" value="NZ_MKIE01000010.1"/>
</dbReference>
<protein>
    <recommendedName>
        <fullName evidence="2">Rubrerythrin rubredoxin-like domain-containing protein</fullName>
    </recommendedName>
</protein>